<dbReference type="GO" id="GO:0005829">
    <property type="term" value="C:cytosol"/>
    <property type="evidence" value="ECO:0007669"/>
    <property type="project" value="TreeGrafter"/>
</dbReference>
<dbReference type="RefSeq" id="WP_149546140.1">
    <property type="nucleotide sequence ID" value="NZ_VTPS01000022.1"/>
</dbReference>
<keyword evidence="5" id="KW-1185">Reference proteome</keyword>
<accession>A0A5D8Q7Y3</accession>
<dbReference type="Proteomes" id="UP000322976">
    <property type="component" value="Unassembled WGS sequence"/>
</dbReference>
<dbReference type="AlphaFoldDB" id="A0A5D8Q7Y3"/>
<dbReference type="GO" id="GO:0006879">
    <property type="term" value="P:intracellular iron ion homeostasis"/>
    <property type="evidence" value="ECO:0007669"/>
    <property type="project" value="UniProtKB-KW"/>
</dbReference>
<evidence type="ECO:0000259" key="3">
    <source>
        <dbReference type="Pfam" id="PF00210"/>
    </source>
</evidence>
<organism evidence="4 5">
    <name type="scientific">Calorimonas adulescens</name>
    <dbReference type="NCBI Taxonomy" id="2606906"/>
    <lineage>
        <taxon>Bacteria</taxon>
        <taxon>Bacillati</taxon>
        <taxon>Bacillota</taxon>
        <taxon>Clostridia</taxon>
        <taxon>Thermoanaerobacterales</taxon>
        <taxon>Thermoanaerobacteraceae</taxon>
        <taxon>Calorimonas</taxon>
    </lineage>
</organism>
<gene>
    <name evidence="4" type="ORF">FWJ32_11680</name>
</gene>
<dbReference type="PANTHER" id="PTHR30295:SF0">
    <property type="entry name" value="BACTERIOFERRITIN"/>
    <property type="match status" value="1"/>
</dbReference>
<dbReference type="CDD" id="cd07908">
    <property type="entry name" value="Mn_catalase_like"/>
    <property type="match status" value="1"/>
</dbReference>
<dbReference type="SUPFAM" id="SSF47240">
    <property type="entry name" value="Ferritin-like"/>
    <property type="match status" value="1"/>
</dbReference>
<evidence type="ECO:0000256" key="2">
    <source>
        <dbReference type="ARBA" id="ARBA00023004"/>
    </source>
</evidence>
<dbReference type="InterPro" id="IPR012347">
    <property type="entry name" value="Ferritin-like"/>
</dbReference>
<dbReference type="Gene3D" id="1.20.1260.10">
    <property type="match status" value="2"/>
</dbReference>
<dbReference type="GO" id="GO:0004322">
    <property type="term" value="F:ferroxidase activity"/>
    <property type="evidence" value="ECO:0007669"/>
    <property type="project" value="TreeGrafter"/>
</dbReference>
<reference evidence="4 5" key="1">
    <citation type="submission" date="2019-08" db="EMBL/GenBank/DDBJ databases">
        <title>Calorimonas adulescens gen. nov., sp. nov., an anaerobic thermophilic bacterium from Sakhalin hot spring.</title>
        <authorList>
            <person name="Khomyakova M.A."/>
            <person name="Merkel A.Y."/>
            <person name="Novikov A."/>
            <person name="Bonch-Osmolovskaya E.A."/>
            <person name="Slobodkin A.I."/>
        </authorList>
    </citation>
    <scope>NUCLEOTIDE SEQUENCE [LARGE SCALE GENOMIC DNA]</scope>
    <source>
        <strain evidence="4 5">A05MB</strain>
    </source>
</reference>
<dbReference type="InterPro" id="IPR009078">
    <property type="entry name" value="Ferritin-like_SF"/>
</dbReference>
<comment type="caution">
    <text evidence="4">The sequence shown here is derived from an EMBL/GenBank/DDBJ whole genome shotgun (WGS) entry which is preliminary data.</text>
</comment>
<dbReference type="GO" id="GO:0020037">
    <property type="term" value="F:heme binding"/>
    <property type="evidence" value="ECO:0007669"/>
    <property type="project" value="TreeGrafter"/>
</dbReference>
<dbReference type="GO" id="GO:0008199">
    <property type="term" value="F:ferric iron binding"/>
    <property type="evidence" value="ECO:0007669"/>
    <property type="project" value="InterPro"/>
</dbReference>
<dbReference type="PANTHER" id="PTHR30295">
    <property type="entry name" value="BACTERIOFERRITIN"/>
    <property type="match status" value="1"/>
</dbReference>
<dbReference type="InterPro" id="IPR008331">
    <property type="entry name" value="Ferritin_DPS_dom"/>
</dbReference>
<dbReference type="EMBL" id="VTPS01000022">
    <property type="protein sequence ID" value="TZE80855.1"/>
    <property type="molecule type" value="Genomic_DNA"/>
</dbReference>
<feature type="domain" description="Ferritin/DPS" evidence="3">
    <location>
        <begin position="44"/>
        <end position="168"/>
    </location>
</feature>
<protein>
    <submittedName>
        <fullName evidence="4">Bacterioferritin</fullName>
    </submittedName>
</protein>
<evidence type="ECO:0000313" key="5">
    <source>
        <dbReference type="Proteomes" id="UP000322976"/>
    </source>
</evidence>
<evidence type="ECO:0000313" key="4">
    <source>
        <dbReference type="EMBL" id="TZE80855.1"/>
    </source>
</evidence>
<evidence type="ECO:0000256" key="1">
    <source>
        <dbReference type="ARBA" id="ARBA00022434"/>
    </source>
</evidence>
<dbReference type="Pfam" id="PF00210">
    <property type="entry name" value="Ferritin"/>
    <property type="match status" value="1"/>
</dbReference>
<keyword evidence="1" id="KW-0409">Iron storage</keyword>
<keyword evidence="2" id="KW-0408">Iron</keyword>
<name>A0A5D8Q7Y3_9THEO</name>
<sequence length="170" mass="19525">MEQSEINNMFLKCAARLPYPAVRVEKPNYNYGLILLDDLASAVSETTAIMQYLNHHYTIEDRKISELEECIAMVEMHHMEILNELIKKLGVTPVYASYAGNTGIYWNASFVYYGCGVRDKLQKDIDGERAAIAQYKKHIGLIDDKYVQENLERIIKDEEHHIEILTGALN</sequence>
<proteinExistence type="predicted"/>